<dbReference type="InterPro" id="IPR050879">
    <property type="entry name" value="Acyltransferase_3"/>
</dbReference>
<dbReference type="GO" id="GO:0016747">
    <property type="term" value="F:acyltransferase activity, transferring groups other than amino-acyl groups"/>
    <property type="evidence" value="ECO:0007669"/>
    <property type="project" value="InterPro"/>
</dbReference>
<feature type="domain" description="Acyltransferase 3" evidence="2">
    <location>
        <begin position="24"/>
        <end position="334"/>
    </location>
</feature>
<evidence type="ECO:0000313" key="3">
    <source>
        <dbReference type="EMBL" id="SDO63374.1"/>
    </source>
</evidence>
<name>A0A1H0L526_9HYPH</name>
<protein>
    <submittedName>
        <fullName evidence="3">Peptidoglycan/LPS O-acetylase OafA/YrhL, contains acyltransferase and SGNH-hydrolase domains</fullName>
    </submittedName>
</protein>
<dbReference type="InterPro" id="IPR002656">
    <property type="entry name" value="Acyl_transf_3_dom"/>
</dbReference>
<keyword evidence="3" id="KW-0808">Transferase</keyword>
<dbReference type="RefSeq" id="WP_090675897.1">
    <property type="nucleotide sequence ID" value="NZ_FNIT01000009.1"/>
</dbReference>
<reference evidence="3 4" key="1">
    <citation type="submission" date="2016-10" db="EMBL/GenBank/DDBJ databases">
        <authorList>
            <person name="de Groot N.N."/>
        </authorList>
    </citation>
    <scope>NUCLEOTIDE SEQUENCE [LARGE SCALE GENOMIC DNA]</scope>
    <source>
        <strain evidence="4">L7-484,KACC 16230,DSM 25025</strain>
    </source>
</reference>
<proteinExistence type="predicted"/>
<keyword evidence="3" id="KW-0012">Acyltransferase</keyword>
<dbReference type="STRING" id="1166073.SAMN05192530_10947"/>
<dbReference type="Proteomes" id="UP000198793">
    <property type="component" value="Unassembled WGS sequence"/>
</dbReference>
<dbReference type="AlphaFoldDB" id="A0A1H0L526"/>
<dbReference type="PANTHER" id="PTHR23028">
    <property type="entry name" value="ACETYLTRANSFERASE"/>
    <property type="match status" value="1"/>
</dbReference>
<evidence type="ECO:0000259" key="2">
    <source>
        <dbReference type="Pfam" id="PF01757"/>
    </source>
</evidence>
<gene>
    <name evidence="3" type="ORF">SAMN05192530_10947</name>
</gene>
<keyword evidence="3" id="KW-0378">Hydrolase</keyword>
<dbReference type="PANTHER" id="PTHR23028:SF131">
    <property type="entry name" value="BLR2367 PROTEIN"/>
    <property type="match status" value="1"/>
</dbReference>
<dbReference type="Pfam" id="PF01757">
    <property type="entry name" value="Acyl_transf_3"/>
    <property type="match status" value="1"/>
</dbReference>
<feature type="transmembrane region" description="Helical" evidence="1">
    <location>
        <begin position="264"/>
        <end position="281"/>
    </location>
</feature>
<feature type="transmembrane region" description="Helical" evidence="1">
    <location>
        <begin position="164"/>
        <end position="183"/>
    </location>
</feature>
<keyword evidence="1" id="KW-1133">Transmembrane helix</keyword>
<dbReference type="GO" id="GO:0000271">
    <property type="term" value="P:polysaccharide biosynthetic process"/>
    <property type="evidence" value="ECO:0007669"/>
    <property type="project" value="TreeGrafter"/>
</dbReference>
<feature type="transmembrane region" description="Helical" evidence="1">
    <location>
        <begin position="95"/>
        <end position="117"/>
    </location>
</feature>
<feature type="transmembrane region" description="Helical" evidence="1">
    <location>
        <begin position="190"/>
        <end position="207"/>
    </location>
</feature>
<accession>A0A1H0L526</accession>
<keyword evidence="1" id="KW-0472">Membrane</keyword>
<keyword evidence="1" id="KW-0812">Transmembrane</keyword>
<dbReference type="EMBL" id="FNIT01000009">
    <property type="protein sequence ID" value="SDO63374.1"/>
    <property type="molecule type" value="Genomic_DNA"/>
</dbReference>
<evidence type="ECO:0000313" key="4">
    <source>
        <dbReference type="Proteomes" id="UP000198793"/>
    </source>
</evidence>
<sequence length="348" mass="38576">MRLRPPPLLAATPLSHFDGRRDNNFTLIRLVFSLAVLWGHAWPLTGSGFDPVSRMMMPGTWIGAIAVTGFFAISGFLVTASFENRPWRDFVLSRVLRLYPAALAFFALMILVLGPMLSTLGTGEFFHSPQTWSFALGALLLDLRTQLPGVFADRPFGDSVNGSLWTVILELRCYGAVLVFGLAGGFRRRAVANAVLGAVLIGGYWLQPYLPAIGVAPHHNRQFAYFVIGSLFWINRDHVPLNGPAAVAAVLLPWLVWGTPLFPIVLAFGLVYAIFVAAYLAPHVDLDRIGDFSYGIYIYAWPIQQAVWRPTQSPWENGLLASAIVVPLSIASWYGIEKPALAWRRRRR</sequence>
<organism evidence="3 4">
    <name type="scientific">Aureimonas jatrophae</name>
    <dbReference type="NCBI Taxonomy" id="1166073"/>
    <lineage>
        <taxon>Bacteria</taxon>
        <taxon>Pseudomonadati</taxon>
        <taxon>Pseudomonadota</taxon>
        <taxon>Alphaproteobacteria</taxon>
        <taxon>Hyphomicrobiales</taxon>
        <taxon>Aurantimonadaceae</taxon>
        <taxon>Aureimonas</taxon>
    </lineage>
</organism>
<feature type="transmembrane region" description="Helical" evidence="1">
    <location>
        <begin position="24"/>
        <end position="41"/>
    </location>
</feature>
<dbReference type="GO" id="GO:0016020">
    <property type="term" value="C:membrane"/>
    <property type="evidence" value="ECO:0007669"/>
    <property type="project" value="TreeGrafter"/>
</dbReference>
<feature type="transmembrane region" description="Helical" evidence="1">
    <location>
        <begin position="318"/>
        <end position="336"/>
    </location>
</feature>
<keyword evidence="4" id="KW-1185">Reference proteome</keyword>
<feature type="transmembrane region" description="Helical" evidence="1">
    <location>
        <begin position="61"/>
        <end position="83"/>
    </location>
</feature>
<dbReference type="GO" id="GO:0016787">
    <property type="term" value="F:hydrolase activity"/>
    <property type="evidence" value="ECO:0007669"/>
    <property type="project" value="UniProtKB-KW"/>
</dbReference>
<dbReference type="OrthoDB" id="9767863at2"/>
<evidence type="ECO:0000256" key="1">
    <source>
        <dbReference type="SAM" id="Phobius"/>
    </source>
</evidence>